<comment type="caution">
    <text evidence="2">The sequence shown here is derived from an EMBL/GenBank/DDBJ whole genome shotgun (WGS) entry which is preliminary data.</text>
</comment>
<keyword evidence="3" id="KW-1185">Reference proteome</keyword>
<dbReference type="AlphaFoldDB" id="A0A8K0TFX9"/>
<organism evidence="2 3">
    <name type="scientific">Plectosphaerella cucumerina</name>
    <dbReference type="NCBI Taxonomy" id="40658"/>
    <lineage>
        <taxon>Eukaryota</taxon>
        <taxon>Fungi</taxon>
        <taxon>Dikarya</taxon>
        <taxon>Ascomycota</taxon>
        <taxon>Pezizomycotina</taxon>
        <taxon>Sordariomycetes</taxon>
        <taxon>Hypocreomycetidae</taxon>
        <taxon>Glomerellales</taxon>
        <taxon>Plectosphaerellaceae</taxon>
        <taxon>Plectosphaerella</taxon>
    </lineage>
</organism>
<evidence type="ECO:0000313" key="3">
    <source>
        <dbReference type="Proteomes" id="UP000813385"/>
    </source>
</evidence>
<proteinExistence type="predicted"/>
<dbReference type="OrthoDB" id="4267316at2759"/>
<feature type="transmembrane region" description="Helical" evidence="1">
    <location>
        <begin position="646"/>
        <end position="666"/>
    </location>
</feature>
<reference evidence="2" key="1">
    <citation type="journal article" date="2021" name="Nat. Commun.">
        <title>Genetic determinants of endophytism in the Arabidopsis root mycobiome.</title>
        <authorList>
            <person name="Mesny F."/>
            <person name="Miyauchi S."/>
            <person name="Thiergart T."/>
            <person name="Pickel B."/>
            <person name="Atanasova L."/>
            <person name="Karlsson M."/>
            <person name="Huettel B."/>
            <person name="Barry K.W."/>
            <person name="Haridas S."/>
            <person name="Chen C."/>
            <person name="Bauer D."/>
            <person name="Andreopoulos W."/>
            <person name="Pangilinan J."/>
            <person name="LaButti K."/>
            <person name="Riley R."/>
            <person name="Lipzen A."/>
            <person name="Clum A."/>
            <person name="Drula E."/>
            <person name="Henrissat B."/>
            <person name="Kohler A."/>
            <person name="Grigoriev I.V."/>
            <person name="Martin F.M."/>
            <person name="Hacquard S."/>
        </authorList>
    </citation>
    <scope>NUCLEOTIDE SEQUENCE</scope>
    <source>
        <strain evidence="2">MPI-CAGE-AT-0016</strain>
    </source>
</reference>
<protein>
    <submittedName>
        <fullName evidence="2">Uncharacterized protein</fullName>
    </submittedName>
</protein>
<evidence type="ECO:0000256" key="1">
    <source>
        <dbReference type="SAM" id="Phobius"/>
    </source>
</evidence>
<keyword evidence="1" id="KW-1133">Transmembrane helix</keyword>
<dbReference type="EMBL" id="JAGPXD010000004">
    <property type="protein sequence ID" value="KAH7358808.1"/>
    <property type="molecule type" value="Genomic_DNA"/>
</dbReference>
<accession>A0A8K0TFX9</accession>
<sequence length="719" mass="82034">MEFHPLYANATELSLKSHRPPEPFGKTGYKHVKTPGVLDISPATVGHLNQKDLIYALHPRERYEPSIMPMPSWFIDNQQTIIKIVGQLSSNDQGAQVVICQVLHTPDVLWKKMGYKTHDLPRKVVAKIFDPLHYHGYVDPVAEADREYAQEAAAFVHLHDKRDTKTYTDKPDLVPHFYGTWTMDITFDHFRKNVMSSAARQQKLKAEGEKRKQFDAAVAAAANNNGDPSQQPKLVAQSFRPIRVILTQHVDGSPLWQHLTKAVDDTNNPIVKPRKKFKQEEVRLDIFGNMLDTISRLEYLGVKLPTVTTRAPPVFLITEKINTTEPDNNIVTAEASKGKEREIVNVVNPIPVKHGVVMTDFTQADVACYTDIGYDLDEKLPLPSHPLSSYEIDEYLCLRGWYPPEWMFDVDKYHEWAESYFKSSNYADPETMKRIIKEVGWYEDLKKFGREPPEQDDPKWQEHLKTLWADAPDAWKNFTLPTAEEYRQRMGASKETLRSLREKEEAEDLKTRISDFHRIKKSRALEEYKKKFGQRPSDPKDPEWRKIVDVETHADSLWRRGLSCFRYEVDSDGNLNPTLLQIAKYGHYLESQVLEISAELHMFGTGNPRFEVHQAAGVAVIIGSMALFLFWQMAYLVLLLFHDMPLLNYLGMAVILLGSDVVLHIVGVAGGGCNQGEEETVGGLESSKSTRMTCHGTTGQEIVVASELRLSKVSRKHDL</sequence>
<keyword evidence="1" id="KW-0812">Transmembrane</keyword>
<gene>
    <name evidence="2" type="ORF">B0T11DRAFT_330557</name>
</gene>
<keyword evidence="1" id="KW-0472">Membrane</keyword>
<dbReference type="Proteomes" id="UP000813385">
    <property type="component" value="Unassembled WGS sequence"/>
</dbReference>
<feature type="transmembrane region" description="Helical" evidence="1">
    <location>
        <begin position="615"/>
        <end position="639"/>
    </location>
</feature>
<name>A0A8K0TFX9_9PEZI</name>
<evidence type="ECO:0000313" key="2">
    <source>
        <dbReference type="EMBL" id="KAH7358808.1"/>
    </source>
</evidence>